<protein>
    <submittedName>
        <fullName evidence="1">Uncharacterized protein</fullName>
    </submittedName>
</protein>
<reference evidence="1 2" key="1">
    <citation type="submission" date="2019-03" db="EMBL/GenBank/DDBJ databases">
        <authorList>
            <person name="Kox A.R. M."/>
        </authorList>
    </citation>
    <scope>NUCLEOTIDE SEQUENCE [LARGE SCALE GENOMIC DNA]</scope>
    <source>
        <strain evidence="1">MTUNDRAET4 annotated genome</strain>
    </source>
</reference>
<organism evidence="1 2">
    <name type="scientific">Methylocella tundrae</name>
    <dbReference type="NCBI Taxonomy" id="227605"/>
    <lineage>
        <taxon>Bacteria</taxon>
        <taxon>Pseudomonadati</taxon>
        <taxon>Pseudomonadota</taxon>
        <taxon>Alphaproteobacteria</taxon>
        <taxon>Hyphomicrobiales</taxon>
        <taxon>Beijerinckiaceae</taxon>
        <taxon>Methylocella</taxon>
    </lineage>
</organism>
<proteinExistence type="predicted"/>
<dbReference type="EMBL" id="LR536450">
    <property type="protein sequence ID" value="VFU09764.1"/>
    <property type="molecule type" value="Genomic_DNA"/>
</dbReference>
<dbReference type="Proteomes" id="UP000294360">
    <property type="component" value="Chromosome"/>
</dbReference>
<evidence type="ECO:0000313" key="2">
    <source>
        <dbReference type="Proteomes" id="UP000294360"/>
    </source>
</evidence>
<name>A0A4U8Z2W7_METTU</name>
<dbReference type="AlphaFoldDB" id="A0A4U8Z2W7"/>
<gene>
    <name evidence="1" type="ORF">MTUNDRAET4_2877</name>
</gene>
<evidence type="ECO:0000313" key="1">
    <source>
        <dbReference type="EMBL" id="VFU09764.1"/>
    </source>
</evidence>
<dbReference type="KEGG" id="mtun:MTUNDRAET4_2877"/>
<accession>A0A4U8Z2W7</accession>
<sequence length="65" mass="7237">MTGSMMPRRLAAMRPAAARFLLPMPLAMRPIMLAIICAVPPLAWLRSKPRDAPQPLPTNPLHRKP</sequence>